<feature type="compositionally biased region" description="Basic and acidic residues" evidence="1">
    <location>
        <begin position="117"/>
        <end position="145"/>
    </location>
</feature>
<evidence type="ECO:0000313" key="2">
    <source>
        <dbReference type="EMBL" id="GFH12679.1"/>
    </source>
</evidence>
<gene>
    <name evidence="2" type="ORF">HaLaN_08408</name>
</gene>
<sequence>MFGLLHNLYKFVKAKSQRKLCIVLLGIDNAGKTTLLNTVQGQLDLPTASTAADLANQLGLPKLKDIQFHVLACTAKTPAGQEPDKRICDGLLWLTATANAAYSQLDQRVQHDTALVKQEEARRKRERDERAKKQREERQRERQEAEAAAAAEAGLAPSQPLTLQPCAVKPLGLQLSSSPQHNALSTLPGCIDSPKPDTLVIAQLGPITTQLHGGPPGPGPLFSDLQAVRPEASRLAARGTASGALDQPPHHTVQFLGPTQAEEASGKGMQGALGPDAAVHVKQLHRA</sequence>
<dbReference type="SUPFAM" id="SSF52540">
    <property type="entry name" value="P-loop containing nucleoside triphosphate hydrolases"/>
    <property type="match status" value="1"/>
</dbReference>
<dbReference type="PANTHER" id="PTHR46090:SF2">
    <property type="entry name" value="ADP-RIBOSYLATION FACTOR-LIKE PROTEIN 13B"/>
    <property type="match status" value="1"/>
</dbReference>
<dbReference type="AlphaFoldDB" id="A0A699Z149"/>
<accession>A0A699Z149</accession>
<dbReference type="Proteomes" id="UP000485058">
    <property type="component" value="Unassembled WGS sequence"/>
</dbReference>
<evidence type="ECO:0000313" key="3">
    <source>
        <dbReference type="Proteomes" id="UP000485058"/>
    </source>
</evidence>
<proteinExistence type="predicted"/>
<feature type="region of interest" description="Disordered" evidence="1">
    <location>
        <begin position="259"/>
        <end position="287"/>
    </location>
</feature>
<name>A0A699Z149_HAELA</name>
<protein>
    <submittedName>
        <fullName evidence="2">ADP-ribosylation factor-like protein 13B</fullName>
    </submittedName>
</protein>
<dbReference type="InterPro" id="IPR051995">
    <property type="entry name" value="Ciliary_GTPase"/>
</dbReference>
<organism evidence="2 3">
    <name type="scientific">Haematococcus lacustris</name>
    <name type="common">Green alga</name>
    <name type="synonym">Haematococcus pluvialis</name>
    <dbReference type="NCBI Taxonomy" id="44745"/>
    <lineage>
        <taxon>Eukaryota</taxon>
        <taxon>Viridiplantae</taxon>
        <taxon>Chlorophyta</taxon>
        <taxon>core chlorophytes</taxon>
        <taxon>Chlorophyceae</taxon>
        <taxon>CS clade</taxon>
        <taxon>Chlamydomonadales</taxon>
        <taxon>Haematococcaceae</taxon>
        <taxon>Haematococcus</taxon>
    </lineage>
</organism>
<evidence type="ECO:0000256" key="1">
    <source>
        <dbReference type="SAM" id="MobiDB-lite"/>
    </source>
</evidence>
<dbReference type="PANTHER" id="PTHR46090">
    <property type="entry name" value="ADP-RIBOSYLATION FACTOR-LIKE PROTEIN 13B"/>
    <property type="match status" value="1"/>
</dbReference>
<dbReference type="InterPro" id="IPR027417">
    <property type="entry name" value="P-loop_NTPase"/>
</dbReference>
<dbReference type="EMBL" id="BLLF01000529">
    <property type="protein sequence ID" value="GFH12679.1"/>
    <property type="molecule type" value="Genomic_DNA"/>
</dbReference>
<feature type="region of interest" description="Disordered" evidence="1">
    <location>
        <begin position="116"/>
        <end position="155"/>
    </location>
</feature>
<keyword evidence="3" id="KW-1185">Reference proteome</keyword>
<reference evidence="2 3" key="1">
    <citation type="submission" date="2020-02" db="EMBL/GenBank/DDBJ databases">
        <title>Draft genome sequence of Haematococcus lacustris strain NIES-144.</title>
        <authorList>
            <person name="Morimoto D."/>
            <person name="Nakagawa S."/>
            <person name="Yoshida T."/>
            <person name="Sawayama S."/>
        </authorList>
    </citation>
    <scope>NUCLEOTIDE SEQUENCE [LARGE SCALE GENOMIC DNA]</scope>
    <source>
        <strain evidence="2 3">NIES-144</strain>
    </source>
</reference>
<comment type="caution">
    <text evidence="2">The sequence shown here is derived from an EMBL/GenBank/DDBJ whole genome shotgun (WGS) entry which is preliminary data.</text>
</comment>
<dbReference type="Gene3D" id="3.40.50.300">
    <property type="entry name" value="P-loop containing nucleotide triphosphate hydrolases"/>
    <property type="match status" value="1"/>
</dbReference>